<name>F4LQB5_TREBD</name>
<dbReference type="InterPro" id="IPR016039">
    <property type="entry name" value="Thiolase-like"/>
</dbReference>
<accession>F4LQB5</accession>
<dbReference type="STRING" id="906968.Trebr_0694"/>
<keyword evidence="8" id="KW-0963">Cytoplasm</keyword>
<dbReference type="NCBIfam" id="NF006829">
    <property type="entry name" value="PRK09352.1"/>
    <property type="match status" value="1"/>
</dbReference>
<comment type="similarity">
    <text evidence="1 8">Belongs to the thiolase-like superfamily. FabH family.</text>
</comment>
<evidence type="ECO:0000256" key="2">
    <source>
        <dbReference type="ARBA" id="ARBA00022516"/>
    </source>
</evidence>
<keyword evidence="7 8" id="KW-0511">Multifunctional enzyme</keyword>
<protein>
    <recommendedName>
        <fullName evidence="8">Beta-ketoacyl-[acyl-carrier-protein] synthase III</fullName>
        <shortName evidence="8">Beta-ketoacyl-ACP synthase III</shortName>
        <shortName evidence="8">KAS III</shortName>
        <ecNumber evidence="8">2.3.1.180</ecNumber>
    </recommendedName>
    <alternativeName>
        <fullName evidence="8">3-oxoacyl-[acyl-carrier-protein] synthase 3</fullName>
    </alternativeName>
    <alternativeName>
        <fullName evidence="8">3-oxoacyl-[acyl-carrier-protein] synthase III</fullName>
    </alternativeName>
</protein>
<dbReference type="KEGG" id="tbe:Trebr_0694"/>
<dbReference type="InterPro" id="IPR013751">
    <property type="entry name" value="ACP_syn_III_N"/>
</dbReference>
<dbReference type="Pfam" id="PF08541">
    <property type="entry name" value="ACP_syn_III_C"/>
    <property type="match status" value="1"/>
</dbReference>
<dbReference type="InterPro" id="IPR004655">
    <property type="entry name" value="FabH"/>
</dbReference>
<reference evidence="12" key="1">
    <citation type="submission" date="2011-04" db="EMBL/GenBank/DDBJ databases">
        <title>The complete genome of Treponema brennaborense DSM 12168.</title>
        <authorList>
            <person name="Lucas S."/>
            <person name="Han J."/>
            <person name="Lapidus A."/>
            <person name="Bruce D."/>
            <person name="Goodwin L."/>
            <person name="Pitluck S."/>
            <person name="Peters L."/>
            <person name="Kyrpides N."/>
            <person name="Mavromatis K."/>
            <person name="Ivanova N."/>
            <person name="Mikhailova N."/>
            <person name="Pagani I."/>
            <person name="Teshima H."/>
            <person name="Detter J.C."/>
            <person name="Tapia R."/>
            <person name="Han C."/>
            <person name="Land M."/>
            <person name="Hauser L."/>
            <person name="Markowitz V."/>
            <person name="Cheng J.-F."/>
            <person name="Hugenholtz P."/>
            <person name="Woyke T."/>
            <person name="Wu D."/>
            <person name="Gronow S."/>
            <person name="Wellnitz S."/>
            <person name="Brambilla E."/>
            <person name="Klenk H.-P."/>
            <person name="Eisen J.A."/>
        </authorList>
    </citation>
    <scope>NUCLEOTIDE SEQUENCE [LARGE SCALE GENOMIC DNA]</scope>
    <source>
        <strain evidence="12">DSM 12168 / CIP 105900 / DD5/3</strain>
    </source>
</reference>
<keyword evidence="12" id="KW-1185">Reference proteome</keyword>
<sequence length="316" mass="33628">MAVVIRGTGNAVPMKKLPNEALDPALETSDEWIRSHTGIGSRYVAAPDETTSLLGSMACKKALEHAKVPVKPDQIDLIICATATPDFHGFPSTACLIQTKLGAAKAAAFDVSAACSGFIYALETAAGLLERHGWKYALVCGAETLSRILDWNDRSTCVLFGDGAGAVLVENTDYNQKEKGIGSVVLGADGTGGGELYIDESNHIKMNGRAVYNFAVRVLSETVETLMQKEWLTIDDVDLIVCHQANSRILEAAAKRLKIDPAKIVNNMEDYGNTSAASIPITLADLAAQGRLKEGMVIISAGFGAGLTWGGCVIRW</sequence>
<comment type="catalytic activity">
    <reaction evidence="8">
        <text>malonyl-[ACP] + acetyl-CoA + H(+) = 3-oxobutanoyl-[ACP] + CO2 + CoA</text>
        <dbReference type="Rhea" id="RHEA:12080"/>
        <dbReference type="Rhea" id="RHEA-COMP:9623"/>
        <dbReference type="Rhea" id="RHEA-COMP:9625"/>
        <dbReference type="ChEBI" id="CHEBI:15378"/>
        <dbReference type="ChEBI" id="CHEBI:16526"/>
        <dbReference type="ChEBI" id="CHEBI:57287"/>
        <dbReference type="ChEBI" id="CHEBI:57288"/>
        <dbReference type="ChEBI" id="CHEBI:78449"/>
        <dbReference type="ChEBI" id="CHEBI:78450"/>
        <dbReference type="EC" id="2.3.1.180"/>
    </reaction>
</comment>
<dbReference type="AlphaFoldDB" id="F4LQB5"/>
<dbReference type="PANTHER" id="PTHR43091:SF1">
    <property type="entry name" value="BETA-KETOACYL-[ACYL-CARRIER-PROTEIN] SYNTHASE III, CHLOROPLASTIC"/>
    <property type="match status" value="1"/>
</dbReference>
<evidence type="ECO:0000256" key="4">
    <source>
        <dbReference type="ARBA" id="ARBA00022832"/>
    </source>
</evidence>
<comment type="subcellular location">
    <subcellularLocation>
        <location evidence="8">Cytoplasm</location>
    </subcellularLocation>
</comment>
<keyword evidence="6 8" id="KW-0275">Fatty acid biosynthesis</keyword>
<feature type="domain" description="Beta-ketoacyl-[acyl-carrier-protein] synthase III N-terminal" evidence="10">
    <location>
        <begin position="109"/>
        <end position="190"/>
    </location>
</feature>
<evidence type="ECO:0000313" key="11">
    <source>
        <dbReference type="EMBL" id="AEE16136.1"/>
    </source>
</evidence>
<dbReference type="HOGENOM" id="CLU_039592_4_0_12"/>
<dbReference type="SUPFAM" id="SSF53901">
    <property type="entry name" value="Thiolase-like"/>
    <property type="match status" value="1"/>
</dbReference>
<evidence type="ECO:0000313" key="12">
    <source>
        <dbReference type="Proteomes" id="UP000006546"/>
    </source>
</evidence>
<evidence type="ECO:0000259" key="10">
    <source>
        <dbReference type="Pfam" id="PF08545"/>
    </source>
</evidence>
<comment type="subunit">
    <text evidence="8">Homodimer.</text>
</comment>
<evidence type="ECO:0000259" key="9">
    <source>
        <dbReference type="Pfam" id="PF08541"/>
    </source>
</evidence>
<comment type="domain">
    <text evidence="8">The last Arg residue of the ACP-binding site is essential for the weak association between ACP/AcpP and FabH.</text>
</comment>
<dbReference type="EMBL" id="CP002696">
    <property type="protein sequence ID" value="AEE16136.1"/>
    <property type="molecule type" value="Genomic_DNA"/>
</dbReference>
<dbReference type="Proteomes" id="UP000006546">
    <property type="component" value="Chromosome"/>
</dbReference>
<feature type="region of interest" description="ACP-binding" evidence="8">
    <location>
        <begin position="244"/>
        <end position="248"/>
    </location>
</feature>
<dbReference type="eggNOG" id="COG0332">
    <property type="taxonomic scope" value="Bacteria"/>
</dbReference>
<evidence type="ECO:0000256" key="3">
    <source>
        <dbReference type="ARBA" id="ARBA00022679"/>
    </source>
</evidence>
<evidence type="ECO:0000256" key="5">
    <source>
        <dbReference type="ARBA" id="ARBA00023098"/>
    </source>
</evidence>
<evidence type="ECO:0000256" key="1">
    <source>
        <dbReference type="ARBA" id="ARBA00008642"/>
    </source>
</evidence>
<evidence type="ECO:0000256" key="8">
    <source>
        <dbReference type="HAMAP-Rule" id="MF_01815"/>
    </source>
</evidence>
<dbReference type="PANTHER" id="PTHR43091">
    <property type="entry name" value="3-OXOACYL-[ACYL-CARRIER-PROTEIN] SYNTHASE"/>
    <property type="match status" value="1"/>
</dbReference>
<feature type="domain" description="Beta-ketoacyl-[acyl-carrier-protein] synthase III C-terminal" evidence="9">
    <location>
        <begin position="228"/>
        <end position="316"/>
    </location>
</feature>
<dbReference type="GO" id="GO:0006633">
    <property type="term" value="P:fatty acid biosynthetic process"/>
    <property type="evidence" value="ECO:0007669"/>
    <property type="project" value="UniProtKB-UniRule"/>
</dbReference>
<keyword evidence="8 11" id="KW-0012">Acyltransferase</keyword>
<dbReference type="InterPro" id="IPR013747">
    <property type="entry name" value="ACP_syn_III_C"/>
</dbReference>
<dbReference type="Pfam" id="PF08545">
    <property type="entry name" value="ACP_syn_III"/>
    <property type="match status" value="1"/>
</dbReference>
<organism evidence="11 12">
    <name type="scientific">Treponema brennaborense (strain DSM 12168 / CIP 105900 / DD5/3)</name>
    <dbReference type="NCBI Taxonomy" id="906968"/>
    <lineage>
        <taxon>Bacteria</taxon>
        <taxon>Pseudomonadati</taxon>
        <taxon>Spirochaetota</taxon>
        <taxon>Spirochaetia</taxon>
        <taxon>Spirochaetales</taxon>
        <taxon>Treponemataceae</taxon>
        <taxon>Treponema</taxon>
    </lineage>
</organism>
<keyword evidence="3 8" id="KW-0808">Transferase</keyword>
<dbReference type="GO" id="GO:0033818">
    <property type="term" value="F:beta-ketoacyl-acyl-carrier-protein synthase III activity"/>
    <property type="evidence" value="ECO:0007669"/>
    <property type="project" value="UniProtKB-UniRule"/>
</dbReference>
<keyword evidence="2 8" id="KW-0444">Lipid biosynthesis</keyword>
<dbReference type="OrthoDB" id="9815506at2"/>
<evidence type="ECO:0000256" key="6">
    <source>
        <dbReference type="ARBA" id="ARBA00023160"/>
    </source>
</evidence>
<keyword evidence="4 8" id="KW-0276">Fatty acid metabolism</keyword>
<dbReference type="UniPathway" id="UPA00094"/>
<dbReference type="GO" id="GO:0004315">
    <property type="term" value="F:3-oxoacyl-[acyl-carrier-protein] synthase activity"/>
    <property type="evidence" value="ECO:0007669"/>
    <property type="project" value="InterPro"/>
</dbReference>
<dbReference type="EC" id="2.3.1.180" evidence="8"/>
<feature type="active site" evidence="8">
    <location>
        <position position="115"/>
    </location>
</feature>
<dbReference type="RefSeq" id="WP_013757855.1">
    <property type="nucleotide sequence ID" value="NC_015500.1"/>
</dbReference>
<gene>
    <name evidence="8" type="primary">fabH</name>
    <name evidence="11" type="ordered locus">Trebr_0694</name>
</gene>
<dbReference type="HAMAP" id="MF_01815">
    <property type="entry name" value="FabH"/>
    <property type="match status" value="1"/>
</dbReference>
<feature type="active site" evidence="8">
    <location>
        <position position="273"/>
    </location>
</feature>
<comment type="function">
    <text evidence="8">Catalyzes the condensation reaction of fatty acid synthesis by the addition to an acyl acceptor of two carbons from malonyl-ACP. Catalyzes the first condensation reaction which initiates fatty acid synthesis and may therefore play a role in governing the total rate of fatty acid production. Possesses both acetoacetyl-ACP synthase and acetyl transacylase activities. Its substrate specificity determines the biosynthesis of branched-chain and/or straight-chain of fatty acids.</text>
</comment>
<keyword evidence="5 8" id="KW-0443">Lipid metabolism</keyword>
<dbReference type="Gene3D" id="3.40.47.10">
    <property type="match status" value="1"/>
</dbReference>
<dbReference type="NCBIfam" id="TIGR00747">
    <property type="entry name" value="fabH"/>
    <property type="match status" value="1"/>
</dbReference>
<dbReference type="CDD" id="cd00830">
    <property type="entry name" value="KAS_III"/>
    <property type="match status" value="1"/>
</dbReference>
<feature type="active site" evidence="8">
    <location>
        <position position="243"/>
    </location>
</feature>
<comment type="pathway">
    <text evidence="8">Lipid metabolism; fatty acid biosynthesis.</text>
</comment>
<proteinExistence type="inferred from homology"/>
<dbReference type="GO" id="GO:0005737">
    <property type="term" value="C:cytoplasm"/>
    <property type="evidence" value="ECO:0007669"/>
    <property type="project" value="UniProtKB-SubCell"/>
</dbReference>
<evidence type="ECO:0000256" key="7">
    <source>
        <dbReference type="ARBA" id="ARBA00023268"/>
    </source>
</evidence>